<dbReference type="Proteomes" id="UP000238949">
    <property type="component" value="Unassembled WGS sequence"/>
</dbReference>
<dbReference type="Pfam" id="PF00561">
    <property type="entry name" value="Abhydrolase_1"/>
    <property type="match status" value="1"/>
</dbReference>
<feature type="active site" description="Nucleophile" evidence="5">
    <location>
        <position position="89"/>
    </location>
</feature>
<comment type="similarity">
    <text evidence="5">Belongs to the AB hydrolase superfamily. Carboxylesterase BioH family.</text>
</comment>
<dbReference type="InterPro" id="IPR050266">
    <property type="entry name" value="AB_hydrolase_sf"/>
</dbReference>
<reference evidence="8" key="1">
    <citation type="journal article" date="2020" name="Int. J. Syst. Evol. Microbiol.">
        <title>Alteromonas alba sp. nov., a marine bacterium isolated from the seawater of the West Pacific Ocean.</title>
        <authorList>
            <person name="Sun C."/>
            <person name="Wu Y.-H."/>
            <person name="Xamxidin M."/>
            <person name="Cheng H."/>
            <person name="Xu X.-W."/>
        </authorList>
    </citation>
    <scope>NUCLEOTIDE SEQUENCE [LARGE SCALE GENOMIC DNA]</scope>
    <source>
        <strain evidence="8">190</strain>
    </source>
</reference>
<feature type="active site" evidence="5">
    <location>
        <position position="242"/>
    </location>
</feature>
<protein>
    <recommendedName>
        <fullName evidence="5">Pimeloyl-[acyl-carrier protein] methyl ester esterase</fullName>
        <ecNumber evidence="5">3.1.1.85</ecNumber>
    </recommendedName>
    <alternativeName>
        <fullName evidence="5">Biotin synthesis protein BioH</fullName>
    </alternativeName>
    <alternativeName>
        <fullName evidence="5">Carboxylesterase BioH</fullName>
    </alternativeName>
</protein>
<comment type="subunit">
    <text evidence="5">Monomer.</text>
</comment>
<feature type="binding site" evidence="5">
    <location>
        <position position="27"/>
    </location>
    <ligand>
        <name>substrate</name>
    </ligand>
</feature>
<dbReference type="GO" id="GO:0016020">
    <property type="term" value="C:membrane"/>
    <property type="evidence" value="ECO:0007669"/>
    <property type="project" value="TreeGrafter"/>
</dbReference>
<dbReference type="PANTHER" id="PTHR43798">
    <property type="entry name" value="MONOACYLGLYCEROL LIPASE"/>
    <property type="match status" value="1"/>
</dbReference>
<dbReference type="GO" id="GO:0090499">
    <property type="term" value="F:pimelyl-[acyl-carrier protein] methyl ester esterase activity"/>
    <property type="evidence" value="ECO:0007669"/>
    <property type="project" value="UniProtKB-EC"/>
</dbReference>
<accession>A0A2S9VFK7</accession>
<evidence type="ECO:0000256" key="3">
    <source>
        <dbReference type="ARBA" id="ARBA00022756"/>
    </source>
</evidence>
<dbReference type="NCBIfam" id="TIGR01738">
    <property type="entry name" value="bioH"/>
    <property type="match status" value="1"/>
</dbReference>
<dbReference type="AlphaFoldDB" id="A0A2S9VFK7"/>
<evidence type="ECO:0000256" key="2">
    <source>
        <dbReference type="ARBA" id="ARBA00022490"/>
    </source>
</evidence>
<dbReference type="PANTHER" id="PTHR43798:SF31">
    <property type="entry name" value="AB HYDROLASE SUPERFAMILY PROTEIN YCLE"/>
    <property type="match status" value="1"/>
</dbReference>
<comment type="function">
    <text evidence="5">The physiological role of BioH is to remove the methyl group introduced by BioC when the pimeloyl moiety is complete. It allows to synthesize pimeloyl-ACP via the fatty acid synthetic pathway through the hydrolysis of the ester bonds of pimeloyl-ACP esters.</text>
</comment>
<feature type="domain" description="AB hydrolase-1" evidence="6">
    <location>
        <begin position="20"/>
        <end position="249"/>
    </location>
</feature>
<comment type="catalytic activity">
    <reaction evidence="5">
        <text>6-carboxyhexanoyl-[ACP] methyl ester + H2O = 6-carboxyhexanoyl-[ACP] + methanol + H(+)</text>
        <dbReference type="Rhea" id="RHEA:42700"/>
        <dbReference type="Rhea" id="RHEA-COMP:9955"/>
        <dbReference type="Rhea" id="RHEA-COMP:10186"/>
        <dbReference type="ChEBI" id="CHEBI:15377"/>
        <dbReference type="ChEBI" id="CHEBI:15378"/>
        <dbReference type="ChEBI" id="CHEBI:17790"/>
        <dbReference type="ChEBI" id="CHEBI:78846"/>
        <dbReference type="ChEBI" id="CHEBI:82735"/>
        <dbReference type="EC" id="3.1.1.85"/>
    </reaction>
</comment>
<dbReference type="GO" id="GO:0009102">
    <property type="term" value="P:biotin biosynthetic process"/>
    <property type="evidence" value="ECO:0007669"/>
    <property type="project" value="UniProtKB-UniRule"/>
</dbReference>
<dbReference type="RefSeq" id="WP_105933021.1">
    <property type="nucleotide sequence ID" value="NZ_PVNP01000013.1"/>
</dbReference>
<keyword evidence="8" id="KW-1185">Reference proteome</keyword>
<dbReference type="InterPro" id="IPR000073">
    <property type="entry name" value="AB_hydrolase_1"/>
</dbReference>
<evidence type="ECO:0000256" key="5">
    <source>
        <dbReference type="HAMAP-Rule" id="MF_01260"/>
    </source>
</evidence>
<feature type="binding site" evidence="5">
    <location>
        <begin position="89"/>
        <end position="90"/>
    </location>
    <ligand>
        <name>substrate</name>
    </ligand>
</feature>
<feature type="binding site" evidence="5">
    <location>
        <begin position="150"/>
        <end position="154"/>
    </location>
    <ligand>
        <name>substrate</name>
    </ligand>
</feature>
<comment type="subcellular location">
    <subcellularLocation>
        <location evidence="5">Cytoplasm</location>
    </subcellularLocation>
</comment>
<comment type="pathway">
    <text evidence="5">Cofactor biosynthesis; biotin biosynthesis.</text>
</comment>
<dbReference type="UniPathway" id="UPA00078"/>
<feature type="binding site" evidence="5">
    <location>
        <position position="242"/>
    </location>
    <ligand>
        <name>substrate</name>
    </ligand>
</feature>
<evidence type="ECO:0000313" key="8">
    <source>
        <dbReference type="Proteomes" id="UP000238949"/>
    </source>
</evidence>
<name>A0A2S9VFK7_9ALTE</name>
<dbReference type="InterPro" id="IPR010076">
    <property type="entry name" value="BioH"/>
</dbReference>
<keyword evidence="3 5" id="KW-0093">Biotin biosynthesis</keyword>
<evidence type="ECO:0000256" key="4">
    <source>
        <dbReference type="ARBA" id="ARBA00022801"/>
    </source>
</evidence>
<keyword evidence="4 5" id="KW-0378">Hydrolase</keyword>
<dbReference type="EMBL" id="PVNP01000013">
    <property type="protein sequence ID" value="PRO75214.1"/>
    <property type="molecule type" value="Genomic_DNA"/>
</dbReference>
<proteinExistence type="inferred from homology"/>
<dbReference type="Gene3D" id="3.40.50.1820">
    <property type="entry name" value="alpha/beta hydrolase"/>
    <property type="match status" value="1"/>
</dbReference>
<keyword evidence="2 5" id="KW-0963">Cytoplasm</keyword>
<gene>
    <name evidence="5 7" type="primary">bioH</name>
    <name evidence="7" type="ORF">C6Y40_01605</name>
</gene>
<evidence type="ECO:0000313" key="7">
    <source>
        <dbReference type="EMBL" id="PRO75214.1"/>
    </source>
</evidence>
<feature type="active site" evidence="5">
    <location>
        <position position="214"/>
    </location>
</feature>
<comment type="caution">
    <text evidence="7">The sequence shown here is derived from an EMBL/GenBank/DDBJ whole genome shotgun (WGS) entry which is preliminary data.</text>
</comment>
<dbReference type="HAMAP" id="MF_01260">
    <property type="entry name" value="Carboxylester"/>
    <property type="match status" value="1"/>
</dbReference>
<dbReference type="PRINTS" id="PR00111">
    <property type="entry name" value="ABHYDROLASE"/>
</dbReference>
<sequence>MGDNNTNTALKSLSQGSGKTLVLLHGWGMNSAVFSEFLPFLTADLEVIRICLPGFGLNSDKLPEDYSLDTITALVNESVPEDSVVAGWSLGGLVAQQLALSYPDKIAGLITLASSPCFVSNGCWKGIEPEVLNGFQRQLARDYEKTLDRFLAIQAMGSASARQDVKTIRQQLGALPSPAEVALAAGLSLLETVDLRSMIGRINQPTLRLYGRLDSLVPTSSIDRIHELHPGADTVVMPHAAHAPFISHPQQTADILLNFINNLTRIDRYYS</sequence>
<dbReference type="OrthoDB" id="9780744at2"/>
<organism evidence="7 8">
    <name type="scientific">Alteromonas alba</name>
    <dbReference type="NCBI Taxonomy" id="2079529"/>
    <lineage>
        <taxon>Bacteria</taxon>
        <taxon>Pseudomonadati</taxon>
        <taxon>Pseudomonadota</taxon>
        <taxon>Gammaproteobacteria</taxon>
        <taxon>Alteromonadales</taxon>
        <taxon>Alteromonadaceae</taxon>
        <taxon>Alteromonas/Salinimonas group</taxon>
        <taxon>Alteromonas</taxon>
    </lineage>
</organism>
<dbReference type="GO" id="GO:0005737">
    <property type="term" value="C:cytoplasm"/>
    <property type="evidence" value="ECO:0007669"/>
    <property type="project" value="UniProtKB-SubCell"/>
</dbReference>
<dbReference type="InterPro" id="IPR029058">
    <property type="entry name" value="AB_hydrolase_fold"/>
</dbReference>
<evidence type="ECO:0000259" key="6">
    <source>
        <dbReference type="Pfam" id="PF00561"/>
    </source>
</evidence>
<evidence type="ECO:0000256" key="1">
    <source>
        <dbReference type="ARBA" id="ARBA00022487"/>
    </source>
</evidence>
<keyword evidence="1 5" id="KW-0719">Serine esterase</keyword>
<dbReference type="EC" id="3.1.1.85" evidence="5"/>
<dbReference type="SUPFAM" id="SSF53474">
    <property type="entry name" value="alpha/beta-Hydrolases"/>
    <property type="match status" value="1"/>
</dbReference>